<dbReference type="KEGG" id="laq:GLA29479_2370"/>
<feature type="region of interest" description="Disordered" evidence="1">
    <location>
        <begin position="1"/>
        <end position="25"/>
    </location>
</feature>
<organism evidence="2 3">
    <name type="scientific">Lysobacter antibioticus</name>
    <dbReference type="NCBI Taxonomy" id="84531"/>
    <lineage>
        <taxon>Bacteria</taxon>
        <taxon>Pseudomonadati</taxon>
        <taxon>Pseudomonadota</taxon>
        <taxon>Gammaproteobacteria</taxon>
        <taxon>Lysobacterales</taxon>
        <taxon>Lysobacteraceae</taxon>
        <taxon>Lysobacter</taxon>
    </lineage>
</organism>
<protein>
    <submittedName>
        <fullName evidence="2">Uncharacterized protein</fullName>
    </submittedName>
</protein>
<dbReference type="Proteomes" id="UP000060787">
    <property type="component" value="Chromosome"/>
</dbReference>
<accession>A0A0S2DXQ2</accession>
<dbReference type="KEGG" id="lab:LA76x_3337"/>
<dbReference type="PATRIC" id="fig|84531.7.peg.2322"/>
<keyword evidence="3" id="KW-1185">Reference proteome</keyword>
<dbReference type="EMBL" id="CP011129">
    <property type="protein sequence ID" value="ALN81463.1"/>
    <property type="molecule type" value="Genomic_DNA"/>
</dbReference>
<gene>
    <name evidence="2" type="ORF">LA76x_3337</name>
</gene>
<reference evidence="2 3" key="1">
    <citation type="journal article" date="2015" name="BMC Genomics">
        <title>Comparative genomics and metabolic profiling of the genus Lysobacter.</title>
        <authorList>
            <person name="de Bruijn I."/>
            <person name="Cheng X."/>
            <person name="de Jager V."/>
            <person name="Exposito R.G."/>
            <person name="Watrous J."/>
            <person name="Patel N."/>
            <person name="Postma J."/>
            <person name="Dorrestein P.C."/>
            <person name="Kobayashi D."/>
            <person name="Raaijmakers J.M."/>
        </authorList>
    </citation>
    <scope>NUCLEOTIDE SEQUENCE [LARGE SCALE GENOMIC DNA]</scope>
    <source>
        <strain evidence="2 3">76</strain>
    </source>
</reference>
<evidence type="ECO:0000256" key="1">
    <source>
        <dbReference type="SAM" id="MobiDB-lite"/>
    </source>
</evidence>
<proteinExistence type="predicted"/>
<evidence type="ECO:0000313" key="2">
    <source>
        <dbReference type="EMBL" id="ALN81463.1"/>
    </source>
</evidence>
<evidence type="ECO:0000313" key="3">
    <source>
        <dbReference type="Proteomes" id="UP000060787"/>
    </source>
</evidence>
<name>A0A0S2DXQ2_LYSAN</name>
<sequence length="74" mass="8112">MHSWSGYAQTSADGTGEGRIAQPGWDSRCDARRAAQPLIETPQQVRCMTAPVHIGFVLILRGRFQGAVRTTSVR</sequence>
<feature type="compositionally biased region" description="Polar residues" evidence="1">
    <location>
        <begin position="1"/>
        <end position="13"/>
    </location>
</feature>
<dbReference type="AlphaFoldDB" id="A0A0S2DXQ2"/>